<dbReference type="GO" id="GO:0005524">
    <property type="term" value="F:ATP binding"/>
    <property type="evidence" value="ECO:0007669"/>
    <property type="project" value="UniProtKB-KW"/>
</dbReference>
<dbReference type="OrthoDB" id="5298774at2"/>
<dbReference type="SUPFAM" id="SSF52540">
    <property type="entry name" value="P-loop containing nucleoside triphosphate hydrolases"/>
    <property type="match status" value="1"/>
</dbReference>
<dbReference type="PROSITE" id="PS50893">
    <property type="entry name" value="ABC_TRANSPORTER_2"/>
    <property type="match status" value="1"/>
</dbReference>
<organism evidence="6 7">
    <name type="scientific">Candidimonas nitroreducens</name>
    <dbReference type="NCBI Taxonomy" id="683354"/>
    <lineage>
        <taxon>Bacteria</taxon>
        <taxon>Pseudomonadati</taxon>
        <taxon>Pseudomonadota</taxon>
        <taxon>Betaproteobacteria</taxon>
        <taxon>Burkholderiales</taxon>
        <taxon>Alcaligenaceae</taxon>
        <taxon>Candidimonas</taxon>
    </lineage>
</organism>
<gene>
    <name evidence="6" type="ORF">CEY11_05175</name>
</gene>
<dbReference type="InterPro" id="IPR013611">
    <property type="entry name" value="Transp-assoc_OB_typ2"/>
</dbReference>
<dbReference type="Pfam" id="PF00005">
    <property type="entry name" value="ABC_tran"/>
    <property type="match status" value="1"/>
</dbReference>
<evidence type="ECO:0000256" key="4">
    <source>
        <dbReference type="ARBA" id="ARBA00022840"/>
    </source>
</evidence>
<keyword evidence="3" id="KW-0547">Nucleotide-binding</keyword>
<keyword evidence="2" id="KW-1003">Cell membrane</keyword>
<dbReference type="PANTHER" id="PTHR42781:SF4">
    <property type="entry name" value="SPERMIDINE_PUTRESCINE IMPORT ATP-BINDING PROTEIN POTA"/>
    <property type="match status" value="1"/>
</dbReference>
<dbReference type="InterPro" id="IPR027417">
    <property type="entry name" value="P-loop_NTPase"/>
</dbReference>
<evidence type="ECO:0000313" key="7">
    <source>
        <dbReference type="Proteomes" id="UP000214603"/>
    </source>
</evidence>
<dbReference type="Pfam" id="PF08402">
    <property type="entry name" value="TOBE_2"/>
    <property type="match status" value="1"/>
</dbReference>
<dbReference type="InterPro" id="IPR008995">
    <property type="entry name" value="Mo/tungstate-bd_C_term_dom"/>
</dbReference>
<reference evidence="7" key="1">
    <citation type="submission" date="2017-06" db="EMBL/GenBank/DDBJ databases">
        <title>Herbaspirillum phytohormonus sp. nov., isolated from the root nodule of Robinia pseudoacacia in lead-zinc mine.</title>
        <authorList>
            <person name="Fan M."/>
            <person name="Lin Y."/>
        </authorList>
    </citation>
    <scope>NUCLEOTIDE SEQUENCE [LARGE SCALE GENOMIC DNA]</scope>
    <source>
        <strain evidence="7">SC-089</strain>
    </source>
</reference>
<keyword evidence="2" id="KW-0472">Membrane</keyword>
<evidence type="ECO:0000259" key="5">
    <source>
        <dbReference type="PROSITE" id="PS50893"/>
    </source>
</evidence>
<accession>A0A225MTC6</accession>
<dbReference type="GO" id="GO:0043190">
    <property type="term" value="C:ATP-binding cassette (ABC) transporter complex"/>
    <property type="evidence" value="ECO:0007669"/>
    <property type="project" value="InterPro"/>
</dbReference>
<dbReference type="GO" id="GO:0016887">
    <property type="term" value="F:ATP hydrolysis activity"/>
    <property type="evidence" value="ECO:0007669"/>
    <property type="project" value="InterPro"/>
</dbReference>
<dbReference type="SUPFAM" id="SSF50331">
    <property type="entry name" value="MOP-like"/>
    <property type="match status" value="1"/>
</dbReference>
<protein>
    <submittedName>
        <fullName evidence="6">Polyamine ABC transporter ATP-binding protein</fullName>
    </submittedName>
</protein>
<dbReference type="EMBL" id="NJIH01000003">
    <property type="protein sequence ID" value="OWT63713.1"/>
    <property type="molecule type" value="Genomic_DNA"/>
</dbReference>
<dbReference type="InterPro" id="IPR050093">
    <property type="entry name" value="ABC_SmlMolc_Importer"/>
</dbReference>
<evidence type="ECO:0000256" key="1">
    <source>
        <dbReference type="ARBA" id="ARBA00022448"/>
    </source>
</evidence>
<feature type="domain" description="ABC transporter" evidence="5">
    <location>
        <begin position="32"/>
        <end position="262"/>
    </location>
</feature>
<dbReference type="Gene3D" id="2.40.50.100">
    <property type="match status" value="1"/>
</dbReference>
<comment type="caution">
    <text evidence="6">The sequence shown here is derived from an EMBL/GenBank/DDBJ whole genome shotgun (WGS) entry which is preliminary data.</text>
</comment>
<sequence length="379" mass="40445">MNTATSTASIDKDTACAAGTAAAAPRVAPVRIDIEQLTLSFGETTVLKGIDLSIEPGEFFAFLGPSGSGKTTLLRAIAGFGPTPRGRILIDGADIAGRMPWQRDVGMVFQSYALWPHLNVARNVAYGLEERRVARPEIKARVHAALELVGMADYALRYPSQLSGGQQQRIALARTIAVEPRVLLLDEPLSNLDAGLRVQMRQELLQLQRRLGITTIFVTHDQEEANTICDRIAVLSAGVVQQVGRPADVYDNPVNEFVARFLGTANIIAGHTQRTAAGIVFASDTGTLRLPLADDAGEGRGHLVIRPQGISVAPAPSEQTIAGTVRSAEFLGGATRYNIEANQLALLVDIKHIRGAPDLRTGDQVALSIPPAQAIFLAA</sequence>
<dbReference type="RefSeq" id="WP_088602292.1">
    <property type="nucleotide sequence ID" value="NZ_NJIH01000003.1"/>
</dbReference>
<dbReference type="SMART" id="SM00382">
    <property type="entry name" value="AAA"/>
    <property type="match status" value="1"/>
</dbReference>
<dbReference type="GO" id="GO:0140359">
    <property type="term" value="F:ABC-type transporter activity"/>
    <property type="evidence" value="ECO:0007669"/>
    <property type="project" value="UniProtKB-ARBA"/>
</dbReference>
<keyword evidence="7" id="KW-1185">Reference proteome</keyword>
<evidence type="ECO:0000256" key="2">
    <source>
        <dbReference type="ARBA" id="ARBA00022475"/>
    </source>
</evidence>
<proteinExistence type="predicted"/>
<keyword evidence="4 6" id="KW-0067">ATP-binding</keyword>
<dbReference type="InterPro" id="IPR017871">
    <property type="entry name" value="ABC_transporter-like_CS"/>
</dbReference>
<dbReference type="InterPro" id="IPR003593">
    <property type="entry name" value="AAA+_ATPase"/>
</dbReference>
<dbReference type="FunFam" id="3.40.50.300:FF:000042">
    <property type="entry name" value="Maltose/maltodextrin ABC transporter, ATP-binding protein"/>
    <property type="match status" value="1"/>
</dbReference>
<dbReference type="PROSITE" id="PS00211">
    <property type="entry name" value="ABC_TRANSPORTER_1"/>
    <property type="match status" value="1"/>
</dbReference>
<evidence type="ECO:0000256" key="3">
    <source>
        <dbReference type="ARBA" id="ARBA00022741"/>
    </source>
</evidence>
<keyword evidence="1" id="KW-0813">Transport</keyword>
<dbReference type="AlphaFoldDB" id="A0A225MTC6"/>
<dbReference type="InterPro" id="IPR003439">
    <property type="entry name" value="ABC_transporter-like_ATP-bd"/>
</dbReference>
<dbReference type="PANTHER" id="PTHR42781">
    <property type="entry name" value="SPERMIDINE/PUTRESCINE IMPORT ATP-BINDING PROTEIN POTA"/>
    <property type="match status" value="1"/>
</dbReference>
<dbReference type="Proteomes" id="UP000214603">
    <property type="component" value="Unassembled WGS sequence"/>
</dbReference>
<name>A0A225MTC6_9BURK</name>
<evidence type="ECO:0000313" key="6">
    <source>
        <dbReference type="EMBL" id="OWT63713.1"/>
    </source>
</evidence>
<dbReference type="Gene3D" id="3.40.50.300">
    <property type="entry name" value="P-loop containing nucleotide triphosphate hydrolases"/>
    <property type="match status" value="1"/>
</dbReference>